<dbReference type="SUPFAM" id="SSF51430">
    <property type="entry name" value="NAD(P)-linked oxidoreductase"/>
    <property type="match status" value="1"/>
</dbReference>
<evidence type="ECO:0000259" key="2">
    <source>
        <dbReference type="Pfam" id="PF00248"/>
    </source>
</evidence>
<dbReference type="InterPro" id="IPR020471">
    <property type="entry name" value="AKR"/>
</dbReference>
<organism evidence="3 4">
    <name type="scientific">Deinococcus koreensis</name>
    <dbReference type="NCBI Taxonomy" id="2054903"/>
    <lineage>
        <taxon>Bacteria</taxon>
        <taxon>Thermotogati</taxon>
        <taxon>Deinococcota</taxon>
        <taxon>Deinococci</taxon>
        <taxon>Deinococcales</taxon>
        <taxon>Deinococcaceae</taxon>
        <taxon>Deinococcus</taxon>
    </lineage>
</organism>
<dbReference type="GO" id="GO:0016491">
    <property type="term" value="F:oxidoreductase activity"/>
    <property type="evidence" value="ECO:0007669"/>
    <property type="project" value="UniProtKB-KW"/>
</dbReference>
<evidence type="ECO:0000313" key="3">
    <source>
        <dbReference type="EMBL" id="PNY80532.1"/>
    </source>
</evidence>
<evidence type="ECO:0000256" key="1">
    <source>
        <dbReference type="ARBA" id="ARBA00023002"/>
    </source>
</evidence>
<dbReference type="EMBL" id="PPPD01000001">
    <property type="protein sequence ID" value="PNY80532.1"/>
    <property type="molecule type" value="Genomic_DNA"/>
</dbReference>
<feature type="domain" description="NADP-dependent oxidoreductase" evidence="2">
    <location>
        <begin position="29"/>
        <end position="291"/>
    </location>
</feature>
<dbReference type="InterPro" id="IPR036812">
    <property type="entry name" value="NAD(P)_OxRdtase_dom_sf"/>
</dbReference>
<gene>
    <name evidence="3" type="ORF">CVO96_03380</name>
</gene>
<dbReference type="PANTHER" id="PTHR43625">
    <property type="entry name" value="AFLATOXIN B1 ALDEHYDE REDUCTASE"/>
    <property type="match status" value="1"/>
</dbReference>
<sequence>MTMTSEHHNALNAAQSGTFDIGGDLSVNRLGFGAMRVTGQGIWGDPDDREGSLATLRRLPELGVNFIDTADSYGPAVSEELIREALHPYDSVVIATKGGLTRTGPDVWIPVGRPEYLKQQAHLSRRRLGVERIDLWQLHRIDPKVPRDEQFGAIKELMDEGVIRHVGLSEVSVEEIEAARKVIPVSTVQNLYNLVNRGSEDVLDYCERENIGFIPWFPLAAGSLAREGSVLSEVAARLGASPSQVALAWVLRRSAVMLPIPGTGKVRHLEENVAAASLHLSDEDFRALDEVGRQEWARQKD</sequence>
<proteinExistence type="predicted"/>
<dbReference type="InterPro" id="IPR050791">
    <property type="entry name" value="Aldo-Keto_reductase"/>
</dbReference>
<dbReference type="PANTHER" id="PTHR43625:SF40">
    <property type="entry name" value="ALDO-KETO REDUCTASE YAKC [NADP(+)]"/>
    <property type="match status" value="1"/>
</dbReference>
<dbReference type="OrthoDB" id="9773828at2"/>
<accession>A0A2K3UVI2</accession>
<keyword evidence="4" id="KW-1185">Reference proteome</keyword>
<keyword evidence="1" id="KW-0560">Oxidoreductase</keyword>
<dbReference type="Gene3D" id="3.20.20.100">
    <property type="entry name" value="NADP-dependent oxidoreductase domain"/>
    <property type="match status" value="1"/>
</dbReference>
<dbReference type="Proteomes" id="UP000236379">
    <property type="component" value="Unassembled WGS sequence"/>
</dbReference>
<dbReference type="InterPro" id="IPR023210">
    <property type="entry name" value="NADP_OxRdtase_dom"/>
</dbReference>
<dbReference type="RefSeq" id="WP_103310330.1">
    <property type="nucleotide sequence ID" value="NZ_PPPD01000001.1"/>
</dbReference>
<dbReference type="PRINTS" id="PR00069">
    <property type="entry name" value="ALDKETRDTASE"/>
</dbReference>
<protein>
    <submittedName>
        <fullName evidence="3">Oxidoreductase</fullName>
    </submittedName>
</protein>
<name>A0A2K3UVI2_9DEIO</name>
<dbReference type="AlphaFoldDB" id="A0A2K3UVI2"/>
<dbReference type="Pfam" id="PF00248">
    <property type="entry name" value="Aldo_ket_red"/>
    <property type="match status" value="1"/>
</dbReference>
<reference evidence="3 4" key="1">
    <citation type="submission" date="2018-01" db="EMBL/GenBank/DDBJ databases">
        <title>Deinococcus koreensis sp. nov., a radiation-resistant bacterium isolated from river water.</title>
        <authorList>
            <person name="Choi A."/>
        </authorList>
    </citation>
    <scope>NUCLEOTIDE SEQUENCE [LARGE SCALE GENOMIC DNA]</scope>
    <source>
        <strain evidence="3 4">SJW1-2</strain>
    </source>
</reference>
<dbReference type="GO" id="GO:0005737">
    <property type="term" value="C:cytoplasm"/>
    <property type="evidence" value="ECO:0007669"/>
    <property type="project" value="TreeGrafter"/>
</dbReference>
<evidence type="ECO:0000313" key="4">
    <source>
        <dbReference type="Proteomes" id="UP000236379"/>
    </source>
</evidence>
<comment type="caution">
    <text evidence="3">The sequence shown here is derived from an EMBL/GenBank/DDBJ whole genome shotgun (WGS) entry which is preliminary data.</text>
</comment>
<dbReference type="CDD" id="cd19088">
    <property type="entry name" value="AKR_AKR13B1"/>
    <property type="match status" value="1"/>
</dbReference>